<sequence>MQVHTRHGPAFGVVRLLLSSGEAVRSDTGAMVASSYGVTLETSGKRPVSTVYTAPEAGGWVDIAPAAAGDVYPLEMDGRTGWCLARNSVLAMTKGLRSDPHWSGFRPLFGSDAGFLEYWSGAGGLVLTSHGAVDMLTLEQGELITVSPAYLLGYPEGVQSRLRALDQSAPQSMRTGEGLAVDFAGPGQVLLQTRAR</sequence>
<dbReference type="OrthoDB" id="9779518at2"/>
<dbReference type="Gene3D" id="3.60.160.10">
    <property type="entry name" value="Mitochondrial biogenesis AIM24"/>
    <property type="match status" value="1"/>
</dbReference>
<name>A0A4R2RAZ6_9PSEU</name>
<dbReference type="InterPro" id="IPR016031">
    <property type="entry name" value="Trp_RNA-bd_attenuator-like_dom"/>
</dbReference>
<dbReference type="EMBL" id="SLXQ01000001">
    <property type="protein sequence ID" value="TCP56595.1"/>
    <property type="molecule type" value="Genomic_DNA"/>
</dbReference>
<gene>
    <name evidence="1" type="ORF">EV191_101538</name>
</gene>
<dbReference type="Proteomes" id="UP000294911">
    <property type="component" value="Unassembled WGS sequence"/>
</dbReference>
<dbReference type="AlphaFoldDB" id="A0A4R2RAZ6"/>
<reference evidence="1 2" key="1">
    <citation type="submission" date="2019-03" db="EMBL/GenBank/DDBJ databases">
        <title>Genomic Encyclopedia of Type Strains, Phase IV (KMG-IV): sequencing the most valuable type-strain genomes for metagenomic binning, comparative biology and taxonomic classification.</title>
        <authorList>
            <person name="Goeker M."/>
        </authorList>
    </citation>
    <scope>NUCLEOTIDE SEQUENCE [LARGE SCALE GENOMIC DNA]</scope>
    <source>
        <strain evidence="1 2">DSM 45765</strain>
    </source>
</reference>
<dbReference type="RefSeq" id="WP_132875173.1">
    <property type="nucleotide sequence ID" value="NZ_SLXQ01000001.1"/>
</dbReference>
<keyword evidence="2" id="KW-1185">Reference proteome</keyword>
<dbReference type="InterPro" id="IPR036983">
    <property type="entry name" value="AIM24_sf"/>
</dbReference>
<evidence type="ECO:0000313" key="1">
    <source>
        <dbReference type="EMBL" id="TCP56595.1"/>
    </source>
</evidence>
<protein>
    <submittedName>
        <fullName evidence="1">Uncharacterized protein (AIM24 family)</fullName>
    </submittedName>
</protein>
<proteinExistence type="predicted"/>
<accession>A0A4R2RAZ6</accession>
<dbReference type="Pfam" id="PF01987">
    <property type="entry name" value="AIM24"/>
    <property type="match status" value="1"/>
</dbReference>
<evidence type="ECO:0000313" key="2">
    <source>
        <dbReference type="Proteomes" id="UP000294911"/>
    </source>
</evidence>
<organism evidence="1 2">
    <name type="scientific">Tamaricihabitans halophyticus</name>
    <dbReference type="NCBI Taxonomy" id="1262583"/>
    <lineage>
        <taxon>Bacteria</taxon>
        <taxon>Bacillati</taxon>
        <taxon>Actinomycetota</taxon>
        <taxon>Actinomycetes</taxon>
        <taxon>Pseudonocardiales</taxon>
        <taxon>Pseudonocardiaceae</taxon>
        <taxon>Tamaricihabitans</taxon>
    </lineage>
</organism>
<dbReference type="SUPFAM" id="SSF51219">
    <property type="entry name" value="TRAP-like"/>
    <property type="match status" value="1"/>
</dbReference>
<comment type="caution">
    <text evidence="1">The sequence shown here is derived from an EMBL/GenBank/DDBJ whole genome shotgun (WGS) entry which is preliminary data.</text>
</comment>
<dbReference type="InterPro" id="IPR002838">
    <property type="entry name" value="AIM24"/>
</dbReference>